<dbReference type="SUPFAM" id="SSF50129">
    <property type="entry name" value="GroES-like"/>
    <property type="match status" value="1"/>
</dbReference>
<evidence type="ECO:0000313" key="5">
    <source>
        <dbReference type="EMBL" id="WPG99406.1"/>
    </source>
</evidence>
<dbReference type="PANTHER" id="PTHR45348:SF2">
    <property type="entry name" value="ZINC-TYPE ALCOHOL DEHYDROGENASE-LIKE PROTEIN C2E1P3.01"/>
    <property type="match status" value="1"/>
</dbReference>
<name>A0AAQ3M1V0_9PEZI</name>
<organism evidence="5 6">
    <name type="scientific">Acrodontium crateriforme</name>
    <dbReference type="NCBI Taxonomy" id="150365"/>
    <lineage>
        <taxon>Eukaryota</taxon>
        <taxon>Fungi</taxon>
        <taxon>Dikarya</taxon>
        <taxon>Ascomycota</taxon>
        <taxon>Pezizomycotina</taxon>
        <taxon>Dothideomycetes</taxon>
        <taxon>Dothideomycetidae</taxon>
        <taxon>Mycosphaerellales</taxon>
        <taxon>Teratosphaeriaceae</taxon>
        <taxon>Acrodontium</taxon>
    </lineage>
</organism>
<dbReference type="Pfam" id="PF08240">
    <property type="entry name" value="ADH_N"/>
    <property type="match status" value="1"/>
</dbReference>
<comment type="subunit">
    <text evidence="2">Monomer.</text>
</comment>
<dbReference type="InterPro" id="IPR036291">
    <property type="entry name" value="NAD(P)-bd_dom_sf"/>
</dbReference>
<evidence type="ECO:0000313" key="6">
    <source>
        <dbReference type="Proteomes" id="UP001303373"/>
    </source>
</evidence>
<dbReference type="SUPFAM" id="SSF51735">
    <property type="entry name" value="NAD(P)-binding Rossmann-fold domains"/>
    <property type="match status" value="1"/>
</dbReference>
<dbReference type="GO" id="GO:0016651">
    <property type="term" value="F:oxidoreductase activity, acting on NAD(P)H"/>
    <property type="evidence" value="ECO:0007669"/>
    <property type="project" value="InterPro"/>
</dbReference>
<dbReference type="AlphaFoldDB" id="A0AAQ3M1V0"/>
<dbReference type="InterPro" id="IPR047122">
    <property type="entry name" value="Trans-enoyl_RdTase-like"/>
</dbReference>
<dbReference type="Gene3D" id="3.40.50.720">
    <property type="entry name" value="NAD(P)-binding Rossmann-like Domain"/>
    <property type="match status" value="1"/>
</dbReference>
<dbReference type="InterPro" id="IPR011032">
    <property type="entry name" value="GroES-like_sf"/>
</dbReference>
<comment type="similarity">
    <text evidence="1">Belongs to the zinc-containing alcohol dehydrogenase family.</text>
</comment>
<feature type="domain" description="Enoyl reductase (ER)" evidence="4">
    <location>
        <begin position="11"/>
        <end position="340"/>
    </location>
</feature>
<evidence type="ECO:0000256" key="2">
    <source>
        <dbReference type="ARBA" id="ARBA00011245"/>
    </source>
</evidence>
<evidence type="ECO:0000256" key="1">
    <source>
        <dbReference type="ARBA" id="ARBA00008072"/>
    </source>
</evidence>
<accession>A0AAQ3M1V0</accession>
<sequence length="342" mass="36053">MSGNKAAWLDGKAAQLRIAEAEMYEPEKDEVLIKNGAVAINPVDWKIQDYGIFLQQWPNIIGTDSSGEVVKIGSGVQNVKVGDRVAAHLINLKTNQPKHGAFQLYSIAKAATVARIPDSISFTQAAVLPLAIDTAGTGLYDSAEQGKGLGLEFPSLNPKPSGKTIVVWGGSSSVGAMATQLATASGAHVVAVASRHNFDFCKTNGAKEVYDYNSSSVAADVASAVSASGGEFVGIFDAISSAESYQHDFEIFRHLDKGGVLVCTVMAPKPEEWPANVKANMVFGVSEVPYPLWKDFVTSALEKGVLTCAPEPLVVGKGLESIQAGMDANKKGVSAKKVVIEL</sequence>
<protein>
    <recommendedName>
        <fullName evidence="4">Enoyl reductase (ER) domain-containing protein</fullName>
    </recommendedName>
</protein>
<dbReference type="SMART" id="SM00829">
    <property type="entry name" value="PKS_ER"/>
    <property type="match status" value="1"/>
</dbReference>
<evidence type="ECO:0000259" key="4">
    <source>
        <dbReference type="SMART" id="SM00829"/>
    </source>
</evidence>
<keyword evidence="3" id="KW-0560">Oxidoreductase</keyword>
<gene>
    <name evidence="5" type="ORF">R9X50_00222000</name>
</gene>
<dbReference type="InterPro" id="IPR013154">
    <property type="entry name" value="ADH-like_N"/>
</dbReference>
<dbReference type="PANTHER" id="PTHR45348">
    <property type="entry name" value="HYPOTHETICAL OXIDOREDUCTASE (EUROFUNG)"/>
    <property type="match status" value="1"/>
</dbReference>
<dbReference type="CDD" id="cd08249">
    <property type="entry name" value="enoyl_reductase_like"/>
    <property type="match status" value="1"/>
</dbReference>
<dbReference type="Pfam" id="PF00107">
    <property type="entry name" value="ADH_zinc_N"/>
    <property type="match status" value="1"/>
</dbReference>
<reference evidence="5 6" key="1">
    <citation type="submission" date="2023-11" db="EMBL/GenBank/DDBJ databases">
        <title>An acidophilic fungus is an integral part of prey digestion in a carnivorous sundew plant.</title>
        <authorList>
            <person name="Tsai I.J."/>
        </authorList>
    </citation>
    <scope>NUCLEOTIDE SEQUENCE [LARGE SCALE GENOMIC DNA]</scope>
    <source>
        <strain evidence="5">169a</strain>
    </source>
</reference>
<dbReference type="Gene3D" id="3.90.180.10">
    <property type="entry name" value="Medium-chain alcohol dehydrogenases, catalytic domain"/>
    <property type="match status" value="1"/>
</dbReference>
<dbReference type="InterPro" id="IPR020843">
    <property type="entry name" value="ER"/>
</dbReference>
<evidence type="ECO:0000256" key="3">
    <source>
        <dbReference type="ARBA" id="ARBA00023002"/>
    </source>
</evidence>
<dbReference type="EMBL" id="CP138582">
    <property type="protein sequence ID" value="WPG99406.1"/>
    <property type="molecule type" value="Genomic_DNA"/>
</dbReference>
<dbReference type="InterPro" id="IPR013149">
    <property type="entry name" value="ADH-like_C"/>
</dbReference>
<keyword evidence="6" id="KW-1185">Reference proteome</keyword>
<dbReference type="Proteomes" id="UP001303373">
    <property type="component" value="Chromosome 3"/>
</dbReference>
<proteinExistence type="inferred from homology"/>